<sequence length="198" mass="22026">MAPTGDDHYHPKDTIHSSLYQGMVFGGVGLLFAAVRNSLAKTNVGPWTTFTKHGGLIATFTVTGTAFEFTRCASANLREKDDHWNHAIGGFVAGAALGLRTGRMPRIIGYGFFTAVTVGAFEYTGGKLRGYWNRPAEDEYERKEMLRKTRRRPIEETIAEIGEGRGIKPPGYEERRRERIKEKYGIEIRTVSADPNAA</sequence>
<dbReference type="Proteomes" id="UP001278766">
    <property type="component" value="Unassembled WGS sequence"/>
</dbReference>
<dbReference type="EMBL" id="JAUEPN010000012">
    <property type="protein sequence ID" value="KAK3290623.1"/>
    <property type="molecule type" value="Genomic_DNA"/>
</dbReference>
<reference evidence="7" key="1">
    <citation type="journal article" date="2023" name="Mol. Phylogenet. Evol.">
        <title>Genome-scale phylogeny and comparative genomics of the fungal order Sordariales.</title>
        <authorList>
            <person name="Hensen N."/>
            <person name="Bonometti L."/>
            <person name="Westerberg I."/>
            <person name="Brannstrom I.O."/>
            <person name="Guillou S."/>
            <person name="Cros-Aarteil S."/>
            <person name="Calhoun S."/>
            <person name="Haridas S."/>
            <person name="Kuo A."/>
            <person name="Mondo S."/>
            <person name="Pangilinan J."/>
            <person name="Riley R."/>
            <person name="LaButti K."/>
            <person name="Andreopoulos B."/>
            <person name="Lipzen A."/>
            <person name="Chen C."/>
            <person name="Yan M."/>
            <person name="Daum C."/>
            <person name="Ng V."/>
            <person name="Clum A."/>
            <person name="Steindorff A."/>
            <person name="Ohm R.A."/>
            <person name="Martin F."/>
            <person name="Silar P."/>
            <person name="Natvig D.O."/>
            <person name="Lalanne C."/>
            <person name="Gautier V."/>
            <person name="Ament-Velasquez S.L."/>
            <person name="Kruys A."/>
            <person name="Hutchinson M.I."/>
            <person name="Powell A.J."/>
            <person name="Barry K."/>
            <person name="Miller A.N."/>
            <person name="Grigoriev I.V."/>
            <person name="Debuchy R."/>
            <person name="Gladieux P."/>
            <person name="Hiltunen Thoren M."/>
            <person name="Johannesson H."/>
        </authorList>
    </citation>
    <scope>NUCLEOTIDE SEQUENCE</scope>
    <source>
        <strain evidence="7">CBS 168.71</strain>
    </source>
</reference>
<evidence type="ECO:0000313" key="8">
    <source>
        <dbReference type="Proteomes" id="UP001278766"/>
    </source>
</evidence>
<evidence type="ECO:0000256" key="4">
    <source>
        <dbReference type="ARBA" id="ARBA00022989"/>
    </source>
</evidence>
<evidence type="ECO:0000256" key="1">
    <source>
        <dbReference type="ARBA" id="ARBA00004448"/>
    </source>
</evidence>
<name>A0AAE0H631_9PEZI</name>
<evidence type="ECO:0000256" key="3">
    <source>
        <dbReference type="ARBA" id="ARBA00022792"/>
    </source>
</evidence>
<keyword evidence="6" id="KW-0472">Membrane</keyword>
<dbReference type="AlphaFoldDB" id="A0AAE0H631"/>
<accession>A0AAE0H631</accession>
<dbReference type="GeneID" id="87843909"/>
<evidence type="ECO:0000256" key="6">
    <source>
        <dbReference type="ARBA" id="ARBA00023136"/>
    </source>
</evidence>
<dbReference type="GO" id="GO:0006120">
    <property type="term" value="P:mitochondrial electron transport, NADH to ubiquinone"/>
    <property type="evidence" value="ECO:0007669"/>
    <property type="project" value="InterPro"/>
</dbReference>
<keyword evidence="4" id="KW-1133">Transmembrane helix</keyword>
<dbReference type="GO" id="GO:0045271">
    <property type="term" value="C:respiratory chain complex I"/>
    <property type="evidence" value="ECO:0007669"/>
    <property type="project" value="InterPro"/>
</dbReference>
<proteinExistence type="predicted"/>
<evidence type="ECO:0000256" key="5">
    <source>
        <dbReference type="ARBA" id="ARBA00023128"/>
    </source>
</evidence>
<reference evidence="7" key="2">
    <citation type="submission" date="2023-06" db="EMBL/GenBank/DDBJ databases">
        <authorList>
            <consortium name="Lawrence Berkeley National Laboratory"/>
            <person name="Haridas S."/>
            <person name="Hensen N."/>
            <person name="Bonometti L."/>
            <person name="Westerberg I."/>
            <person name="Brannstrom I.O."/>
            <person name="Guillou S."/>
            <person name="Cros-Aarteil S."/>
            <person name="Calhoun S."/>
            <person name="Kuo A."/>
            <person name="Mondo S."/>
            <person name="Pangilinan J."/>
            <person name="Riley R."/>
            <person name="Labutti K."/>
            <person name="Andreopoulos B."/>
            <person name="Lipzen A."/>
            <person name="Chen C."/>
            <person name="Yanf M."/>
            <person name="Daum C."/>
            <person name="Ng V."/>
            <person name="Clum A."/>
            <person name="Steindorff A."/>
            <person name="Ohm R."/>
            <person name="Martin F."/>
            <person name="Silar P."/>
            <person name="Natvig D."/>
            <person name="Lalanne C."/>
            <person name="Gautier V."/>
            <person name="Ament-Velasquez S.L."/>
            <person name="Kruys A."/>
            <person name="Hutchinson M.I."/>
            <person name="Powell A.J."/>
            <person name="Barry K."/>
            <person name="Miller A.N."/>
            <person name="Grigoriev I.V."/>
            <person name="Debuchy R."/>
            <person name="Gladieux P."/>
            <person name="Thoren M.H."/>
            <person name="Johannesson H."/>
        </authorList>
    </citation>
    <scope>NUCLEOTIDE SEQUENCE</scope>
    <source>
        <strain evidence="7">CBS 168.71</strain>
    </source>
</reference>
<dbReference type="RefSeq" id="XP_062654137.1">
    <property type="nucleotide sequence ID" value="XM_062806961.1"/>
</dbReference>
<protein>
    <submittedName>
        <fullName evidence="7">Uncharacterized protein</fullName>
    </submittedName>
</protein>
<keyword evidence="2" id="KW-0812">Transmembrane</keyword>
<comment type="subcellular location">
    <subcellularLocation>
        <location evidence="1">Mitochondrion inner membrane</location>
        <topology evidence="1">Multi-pass membrane protein</topology>
    </subcellularLocation>
</comment>
<dbReference type="InterPro" id="IPR039205">
    <property type="entry name" value="NDUFA11"/>
</dbReference>
<dbReference type="GO" id="GO:0005743">
    <property type="term" value="C:mitochondrial inner membrane"/>
    <property type="evidence" value="ECO:0007669"/>
    <property type="project" value="UniProtKB-SubCell"/>
</dbReference>
<keyword evidence="3" id="KW-0999">Mitochondrion inner membrane</keyword>
<evidence type="ECO:0000313" key="7">
    <source>
        <dbReference type="EMBL" id="KAK3290623.1"/>
    </source>
</evidence>
<dbReference type="PANTHER" id="PTHR21382">
    <property type="entry name" value="NADH-UBIQUINONE OXIDOREDUCTASE SUBUNIT"/>
    <property type="match status" value="1"/>
</dbReference>
<comment type="caution">
    <text evidence="7">The sequence shown here is derived from an EMBL/GenBank/DDBJ whole genome shotgun (WGS) entry which is preliminary data.</text>
</comment>
<keyword evidence="5" id="KW-0496">Mitochondrion</keyword>
<organism evidence="7 8">
    <name type="scientific">Chaetomium fimeti</name>
    <dbReference type="NCBI Taxonomy" id="1854472"/>
    <lineage>
        <taxon>Eukaryota</taxon>
        <taxon>Fungi</taxon>
        <taxon>Dikarya</taxon>
        <taxon>Ascomycota</taxon>
        <taxon>Pezizomycotina</taxon>
        <taxon>Sordariomycetes</taxon>
        <taxon>Sordariomycetidae</taxon>
        <taxon>Sordariales</taxon>
        <taxon>Chaetomiaceae</taxon>
        <taxon>Chaetomium</taxon>
    </lineage>
</organism>
<keyword evidence="8" id="KW-1185">Reference proteome</keyword>
<dbReference type="PANTHER" id="PTHR21382:SF1">
    <property type="entry name" value="NADH DEHYDROGENASE [UBIQUINONE] 1 ALPHA SUBCOMPLEX SUBUNIT 11"/>
    <property type="match status" value="1"/>
</dbReference>
<dbReference type="Pfam" id="PF02466">
    <property type="entry name" value="Tim17"/>
    <property type="match status" value="1"/>
</dbReference>
<evidence type="ECO:0000256" key="2">
    <source>
        <dbReference type="ARBA" id="ARBA00022692"/>
    </source>
</evidence>
<gene>
    <name evidence="7" type="ORF">B0H64DRAFT_446929</name>
</gene>